<gene>
    <name evidence="1" type="ORF">NDU88_003429</name>
</gene>
<evidence type="ECO:0000313" key="1">
    <source>
        <dbReference type="EMBL" id="KAJ1106026.1"/>
    </source>
</evidence>
<accession>A0AAV7MQI8</accession>
<keyword evidence="2" id="KW-1185">Reference proteome</keyword>
<organism evidence="1 2">
    <name type="scientific">Pleurodeles waltl</name>
    <name type="common">Iberian ribbed newt</name>
    <dbReference type="NCBI Taxonomy" id="8319"/>
    <lineage>
        <taxon>Eukaryota</taxon>
        <taxon>Metazoa</taxon>
        <taxon>Chordata</taxon>
        <taxon>Craniata</taxon>
        <taxon>Vertebrata</taxon>
        <taxon>Euteleostomi</taxon>
        <taxon>Amphibia</taxon>
        <taxon>Batrachia</taxon>
        <taxon>Caudata</taxon>
        <taxon>Salamandroidea</taxon>
        <taxon>Salamandridae</taxon>
        <taxon>Pleurodelinae</taxon>
        <taxon>Pleurodeles</taxon>
    </lineage>
</organism>
<proteinExistence type="predicted"/>
<sequence length="110" mass="12519">MTRAVEWDAHKVVVRGHCMGGAWGIRKVLTTELFNMEREMGGLESVTGCRPSEDECLRTILKKNRESETQLWKHDYRRRLAALHAEGDSSGWLLAWLVKEDSQDPPIGAI</sequence>
<protein>
    <submittedName>
        <fullName evidence="1">Uncharacterized protein</fullName>
    </submittedName>
</protein>
<dbReference type="AlphaFoldDB" id="A0AAV7MQI8"/>
<comment type="caution">
    <text evidence="1">The sequence shown here is derived from an EMBL/GenBank/DDBJ whole genome shotgun (WGS) entry which is preliminary data.</text>
</comment>
<dbReference type="Proteomes" id="UP001066276">
    <property type="component" value="Chromosome 9"/>
</dbReference>
<evidence type="ECO:0000313" key="2">
    <source>
        <dbReference type="Proteomes" id="UP001066276"/>
    </source>
</evidence>
<name>A0AAV7MQI8_PLEWA</name>
<reference evidence="1" key="1">
    <citation type="journal article" date="2022" name="bioRxiv">
        <title>Sequencing and chromosome-scale assembly of the giantPleurodeles waltlgenome.</title>
        <authorList>
            <person name="Brown T."/>
            <person name="Elewa A."/>
            <person name="Iarovenko S."/>
            <person name="Subramanian E."/>
            <person name="Araus A.J."/>
            <person name="Petzold A."/>
            <person name="Susuki M."/>
            <person name="Suzuki K.-i.T."/>
            <person name="Hayashi T."/>
            <person name="Toyoda A."/>
            <person name="Oliveira C."/>
            <person name="Osipova E."/>
            <person name="Leigh N.D."/>
            <person name="Simon A."/>
            <person name="Yun M.H."/>
        </authorList>
    </citation>
    <scope>NUCLEOTIDE SEQUENCE</scope>
    <source>
        <strain evidence="1">20211129_DDA</strain>
        <tissue evidence="1">Liver</tissue>
    </source>
</reference>
<dbReference type="EMBL" id="JANPWB010000013">
    <property type="protein sequence ID" value="KAJ1106026.1"/>
    <property type="molecule type" value="Genomic_DNA"/>
</dbReference>